<organism evidence="2 3">
    <name type="scientific">Cadophora malorum</name>
    <dbReference type="NCBI Taxonomy" id="108018"/>
    <lineage>
        <taxon>Eukaryota</taxon>
        <taxon>Fungi</taxon>
        <taxon>Dikarya</taxon>
        <taxon>Ascomycota</taxon>
        <taxon>Pezizomycotina</taxon>
        <taxon>Leotiomycetes</taxon>
        <taxon>Helotiales</taxon>
        <taxon>Ploettnerulaceae</taxon>
        <taxon>Cadophora</taxon>
    </lineage>
</organism>
<dbReference type="GO" id="GO:0016616">
    <property type="term" value="F:oxidoreductase activity, acting on the CH-OH group of donors, NAD or NADP as acceptor"/>
    <property type="evidence" value="ECO:0007669"/>
    <property type="project" value="InterPro"/>
</dbReference>
<name>A0A8H7W3T8_9HELO</name>
<feature type="non-terminal residue" evidence="2">
    <location>
        <position position="306"/>
    </location>
</feature>
<evidence type="ECO:0000259" key="1">
    <source>
        <dbReference type="Pfam" id="PF01073"/>
    </source>
</evidence>
<dbReference type="SUPFAM" id="SSF51735">
    <property type="entry name" value="NAD(P)-binding Rossmann-fold domains"/>
    <property type="match status" value="1"/>
</dbReference>
<dbReference type="InterPro" id="IPR036291">
    <property type="entry name" value="NAD(P)-bd_dom_sf"/>
</dbReference>
<sequence>MEGPKLSSVLITGGDHFIGWHLISKILEIEPDCKISVLDIPSSLPRFPGVTYYDIDPSIPRNGLYELDMIRPRVIFHAACTYSLALPASTFWKVNYIGTQNILRAAKAVGTVKAFIYHCSSSVIEDGISNVLNGTEDFPVLFAPEQKYPYPLSKAHAEKAVLDANDRGGMLTVSMRPAGTYGEADFEMMESLIGNARRGRANVQMGDGKNVYDWTYVGNYVHAHMLAAKALLRDSDRYTKKESIEPSMRVDGEIFHITNDDPWLFWKFTREVAKQAGFEVREDQVKVIPRWVGMLIAFIAEWWIWS</sequence>
<proteinExistence type="predicted"/>
<dbReference type="Gene3D" id="3.40.50.720">
    <property type="entry name" value="NAD(P)-binding Rossmann-like Domain"/>
    <property type="match status" value="1"/>
</dbReference>
<comment type="caution">
    <text evidence="2">The sequence shown here is derived from an EMBL/GenBank/DDBJ whole genome shotgun (WGS) entry which is preliminary data.</text>
</comment>
<dbReference type="AlphaFoldDB" id="A0A8H7W3T8"/>
<dbReference type="PANTHER" id="PTHR43000">
    <property type="entry name" value="DTDP-D-GLUCOSE 4,6-DEHYDRATASE-RELATED"/>
    <property type="match status" value="1"/>
</dbReference>
<reference evidence="2" key="1">
    <citation type="submission" date="2021-02" db="EMBL/GenBank/DDBJ databases">
        <title>Genome sequence Cadophora malorum strain M34.</title>
        <authorList>
            <person name="Stefanovic E."/>
            <person name="Vu D."/>
            <person name="Scully C."/>
            <person name="Dijksterhuis J."/>
            <person name="Roader J."/>
            <person name="Houbraken J."/>
        </authorList>
    </citation>
    <scope>NUCLEOTIDE SEQUENCE</scope>
    <source>
        <strain evidence="2">M34</strain>
    </source>
</reference>
<evidence type="ECO:0000313" key="2">
    <source>
        <dbReference type="EMBL" id="KAG4416155.1"/>
    </source>
</evidence>
<feature type="domain" description="3-beta hydroxysteroid dehydrogenase/isomerase" evidence="1">
    <location>
        <begin position="10"/>
        <end position="282"/>
    </location>
</feature>
<gene>
    <name evidence="2" type="ORF">IFR04_010737</name>
</gene>
<keyword evidence="3" id="KW-1185">Reference proteome</keyword>
<dbReference type="InterPro" id="IPR002225">
    <property type="entry name" value="3Beta_OHSteriod_DH/Estase"/>
</dbReference>
<dbReference type="Pfam" id="PF01073">
    <property type="entry name" value="3Beta_HSD"/>
    <property type="match status" value="1"/>
</dbReference>
<dbReference type="EMBL" id="JAFJYH010000196">
    <property type="protein sequence ID" value="KAG4416155.1"/>
    <property type="molecule type" value="Genomic_DNA"/>
</dbReference>
<evidence type="ECO:0000313" key="3">
    <source>
        <dbReference type="Proteomes" id="UP000664132"/>
    </source>
</evidence>
<dbReference type="GO" id="GO:0006694">
    <property type="term" value="P:steroid biosynthetic process"/>
    <property type="evidence" value="ECO:0007669"/>
    <property type="project" value="InterPro"/>
</dbReference>
<protein>
    <recommendedName>
        <fullName evidence="1">3-beta hydroxysteroid dehydrogenase/isomerase domain-containing protein</fullName>
    </recommendedName>
</protein>
<accession>A0A8H7W3T8</accession>
<dbReference type="OrthoDB" id="10058185at2759"/>
<dbReference type="Proteomes" id="UP000664132">
    <property type="component" value="Unassembled WGS sequence"/>
</dbReference>